<organism evidence="2 3">
    <name type="scientific">Pyrrhoderma noxium</name>
    <dbReference type="NCBI Taxonomy" id="2282107"/>
    <lineage>
        <taxon>Eukaryota</taxon>
        <taxon>Fungi</taxon>
        <taxon>Dikarya</taxon>
        <taxon>Basidiomycota</taxon>
        <taxon>Agaricomycotina</taxon>
        <taxon>Agaricomycetes</taxon>
        <taxon>Hymenochaetales</taxon>
        <taxon>Hymenochaetaceae</taxon>
        <taxon>Pyrrhoderma</taxon>
    </lineage>
</organism>
<feature type="compositionally biased region" description="Polar residues" evidence="1">
    <location>
        <begin position="161"/>
        <end position="189"/>
    </location>
</feature>
<sequence>MSTNNKVASTLDPRTLALVSATEGFDHLFSNRLAEARTQLSSDNSPFHLLGLGVCAFLEAALGMETGLMNEAARCLAESEAGSKKQKTAKSQSENSKFPPGIEYEILLADAVVLQGLVHALSESYMGYVQCLYALNNAHSKFTKLYKTVFPSGLDSYVTPATSPLPSRNPSTPSLASQNSNISATETVTGDSSKSGSSFFGRWGFSGSSQSQLQVPKPTTQPEGPVEELVVSGAAFGFGLFNLVFSLLPAKVKTIVGFLGFQHDRRLALQALAVSAARKDVHAVFAGLTLMTYHGVVLLMAGYQADEAHIIKQYEAIVENLHNRYPDGALWILNRAKILRMTYDPEGAISVLQDGLRPDKPGHFQQADALLVFELAWTLLSQRRYQEAADAFIKLTEMNSWSHATYYTIAAGCYISLGDREKAKELFGKVPTLLDKRKYGGKELPTEVLIKKQIAFYKAKAKRRCNDETKYVDEIKISIAEELGIFWNTHQRITKEVALAHIAELALLTPHIKVPSPHIPTPQPPAQEEPTPDDLDTPDELAVRAIILGVILRTLGDFPASRTLLTEASDRYPEVEFKWIGGIALFELAVLDLKEVEALEKNRSASASSDNDTKTVTPDEKTLKEWKKALKTASEKLDKAMSISGNSVDLSSRLDSRVNMLRDEIAIKKEMLGL</sequence>
<keyword evidence="3" id="KW-1185">Reference proteome</keyword>
<evidence type="ECO:0000313" key="2">
    <source>
        <dbReference type="EMBL" id="PAV14915.1"/>
    </source>
</evidence>
<protein>
    <recommendedName>
        <fullName evidence="4">Mitochondrial outer membrane protein IML2</fullName>
    </recommendedName>
</protein>
<dbReference type="InterPro" id="IPR011990">
    <property type="entry name" value="TPR-like_helical_dom_sf"/>
</dbReference>
<feature type="region of interest" description="Disordered" evidence="1">
    <location>
        <begin position="161"/>
        <end position="195"/>
    </location>
</feature>
<dbReference type="SUPFAM" id="SSF48452">
    <property type="entry name" value="TPR-like"/>
    <property type="match status" value="1"/>
</dbReference>
<dbReference type="EMBL" id="NBII01000011">
    <property type="protein sequence ID" value="PAV14915.1"/>
    <property type="molecule type" value="Genomic_DNA"/>
</dbReference>
<dbReference type="GO" id="GO:0005741">
    <property type="term" value="C:mitochondrial outer membrane"/>
    <property type="evidence" value="ECO:0007669"/>
    <property type="project" value="TreeGrafter"/>
</dbReference>
<dbReference type="Pfam" id="PF10300">
    <property type="entry name" value="Iml2-TPR_39"/>
    <property type="match status" value="1"/>
</dbReference>
<dbReference type="PANTHER" id="PTHR31859:SF1">
    <property type="entry name" value="TETRATRICOPEPTIDE REPEAT PROTEIN 39C"/>
    <property type="match status" value="1"/>
</dbReference>
<feature type="region of interest" description="Disordered" evidence="1">
    <location>
        <begin position="514"/>
        <end position="535"/>
    </location>
</feature>
<evidence type="ECO:0000256" key="1">
    <source>
        <dbReference type="SAM" id="MobiDB-lite"/>
    </source>
</evidence>
<dbReference type="GO" id="GO:0005634">
    <property type="term" value="C:nucleus"/>
    <property type="evidence" value="ECO:0007669"/>
    <property type="project" value="TreeGrafter"/>
</dbReference>
<comment type="caution">
    <text evidence="2">The sequence shown here is derived from an EMBL/GenBank/DDBJ whole genome shotgun (WGS) entry which is preliminary data.</text>
</comment>
<dbReference type="PANTHER" id="PTHR31859">
    <property type="entry name" value="TETRATRICOPEPTIDE REPEAT PROTEIN 39 FAMILY MEMBER"/>
    <property type="match status" value="1"/>
</dbReference>
<dbReference type="AlphaFoldDB" id="A0A286U5R8"/>
<dbReference type="InParanoid" id="A0A286U5R8"/>
<feature type="compositionally biased region" description="Basic and acidic residues" evidence="1">
    <location>
        <begin position="611"/>
        <end position="620"/>
    </location>
</feature>
<name>A0A286U5R8_9AGAM</name>
<proteinExistence type="predicted"/>
<evidence type="ECO:0000313" key="3">
    <source>
        <dbReference type="Proteomes" id="UP000217199"/>
    </source>
</evidence>
<evidence type="ECO:0008006" key="4">
    <source>
        <dbReference type="Google" id="ProtNLM"/>
    </source>
</evidence>
<gene>
    <name evidence="2" type="ORF">PNOK_0946800</name>
</gene>
<accession>A0A286U5R8</accession>
<reference evidence="2 3" key="1">
    <citation type="journal article" date="2017" name="Mol. Ecol.">
        <title>Comparative and population genomic landscape of Phellinus noxius: A hypervariable fungus causing root rot in trees.</title>
        <authorList>
            <person name="Chung C.L."/>
            <person name="Lee T.J."/>
            <person name="Akiba M."/>
            <person name="Lee H.H."/>
            <person name="Kuo T.H."/>
            <person name="Liu D."/>
            <person name="Ke H.M."/>
            <person name="Yokoi T."/>
            <person name="Roa M.B."/>
            <person name="Lu M.J."/>
            <person name="Chang Y.Y."/>
            <person name="Ann P.J."/>
            <person name="Tsai J.N."/>
            <person name="Chen C.Y."/>
            <person name="Tzean S.S."/>
            <person name="Ota Y."/>
            <person name="Hattori T."/>
            <person name="Sahashi N."/>
            <person name="Liou R.F."/>
            <person name="Kikuchi T."/>
            <person name="Tsai I.J."/>
        </authorList>
    </citation>
    <scope>NUCLEOTIDE SEQUENCE [LARGE SCALE GENOMIC DNA]</scope>
    <source>
        <strain evidence="2 3">FFPRI411160</strain>
    </source>
</reference>
<feature type="compositionally biased region" description="Pro residues" evidence="1">
    <location>
        <begin position="517"/>
        <end position="527"/>
    </location>
</feature>
<dbReference type="InterPro" id="IPR019412">
    <property type="entry name" value="IML2/TPR_39"/>
</dbReference>
<dbReference type="Gene3D" id="1.25.40.10">
    <property type="entry name" value="Tetratricopeptide repeat domain"/>
    <property type="match status" value="1"/>
</dbReference>
<feature type="region of interest" description="Disordered" evidence="1">
    <location>
        <begin position="601"/>
        <end position="620"/>
    </location>
</feature>
<dbReference type="OrthoDB" id="2154985at2759"/>
<dbReference type="Proteomes" id="UP000217199">
    <property type="component" value="Unassembled WGS sequence"/>
</dbReference>
<dbReference type="GO" id="GO:0005829">
    <property type="term" value="C:cytosol"/>
    <property type="evidence" value="ECO:0007669"/>
    <property type="project" value="TreeGrafter"/>
</dbReference>